<gene>
    <name evidence="1" type="ORF">Vadar_001202</name>
</gene>
<accession>A0ACB7Z0U7</accession>
<organism evidence="1 2">
    <name type="scientific">Vaccinium darrowii</name>
    <dbReference type="NCBI Taxonomy" id="229202"/>
    <lineage>
        <taxon>Eukaryota</taxon>
        <taxon>Viridiplantae</taxon>
        <taxon>Streptophyta</taxon>
        <taxon>Embryophyta</taxon>
        <taxon>Tracheophyta</taxon>
        <taxon>Spermatophyta</taxon>
        <taxon>Magnoliopsida</taxon>
        <taxon>eudicotyledons</taxon>
        <taxon>Gunneridae</taxon>
        <taxon>Pentapetalae</taxon>
        <taxon>asterids</taxon>
        <taxon>Ericales</taxon>
        <taxon>Ericaceae</taxon>
        <taxon>Vaccinioideae</taxon>
        <taxon>Vaccinieae</taxon>
        <taxon>Vaccinium</taxon>
    </lineage>
</organism>
<sequence length="198" mass="21996">MMEGSKQVASTDEAEEESGWTSYFEDFLAKQRGEQDQNSTTTFFHDDHDQSLCSPSLLSDAASCAPLKTENRNPVPINSPILEDGPKKMIHKAASFKKITRTREISHDDSLEDTASSPIDSPKVYSWKQMDINPRKREDNNGNESSSLGKGGGSNCSEIQREGHHEMIIEGNNNGYSELMKKRGLCLVPLSLLLNYLG</sequence>
<keyword evidence="2" id="KW-1185">Reference proteome</keyword>
<reference evidence="1 2" key="1">
    <citation type="journal article" date="2021" name="Hortic Res">
        <title>High-quality reference genome and annotation aids understanding of berry development for evergreen blueberry (Vaccinium darrowii).</title>
        <authorList>
            <person name="Yu J."/>
            <person name="Hulse-Kemp A.M."/>
            <person name="Babiker E."/>
            <person name="Staton M."/>
        </authorList>
    </citation>
    <scope>NUCLEOTIDE SEQUENCE [LARGE SCALE GENOMIC DNA]</scope>
    <source>
        <strain evidence="2">cv. NJ 8807/NJ 8810</strain>
        <tissue evidence="1">Young leaf</tissue>
    </source>
</reference>
<proteinExistence type="predicted"/>
<comment type="caution">
    <text evidence="1">The sequence shown here is derived from an EMBL/GenBank/DDBJ whole genome shotgun (WGS) entry which is preliminary data.</text>
</comment>
<dbReference type="Proteomes" id="UP000828048">
    <property type="component" value="Chromosome 4"/>
</dbReference>
<name>A0ACB7Z0U7_9ERIC</name>
<dbReference type="EMBL" id="CM037154">
    <property type="protein sequence ID" value="KAH7859449.1"/>
    <property type="molecule type" value="Genomic_DNA"/>
</dbReference>
<evidence type="ECO:0000313" key="2">
    <source>
        <dbReference type="Proteomes" id="UP000828048"/>
    </source>
</evidence>
<evidence type="ECO:0000313" key="1">
    <source>
        <dbReference type="EMBL" id="KAH7859449.1"/>
    </source>
</evidence>
<protein>
    <submittedName>
        <fullName evidence="1">Uncharacterized protein</fullName>
    </submittedName>
</protein>